<gene>
    <name evidence="1" type="ORF">J4Q44_G00002750</name>
</gene>
<evidence type="ECO:0000313" key="1">
    <source>
        <dbReference type="EMBL" id="KAK6328297.1"/>
    </source>
</evidence>
<evidence type="ECO:0008006" key="3">
    <source>
        <dbReference type="Google" id="ProtNLM"/>
    </source>
</evidence>
<feature type="non-terminal residue" evidence="1">
    <location>
        <position position="183"/>
    </location>
</feature>
<accession>A0AAN8RHW3</accession>
<reference evidence="1 2" key="1">
    <citation type="submission" date="2021-04" db="EMBL/GenBank/DDBJ databases">
        <authorList>
            <person name="De Guttry C."/>
            <person name="Zahm M."/>
            <person name="Klopp C."/>
            <person name="Cabau C."/>
            <person name="Louis A."/>
            <person name="Berthelot C."/>
            <person name="Parey E."/>
            <person name="Roest Crollius H."/>
            <person name="Montfort J."/>
            <person name="Robinson-Rechavi M."/>
            <person name="Bucao C."/>
            <person name="Bouchez O."/>
            <person name="Gislard M."/>
            <person name="Lluch J."/>
            <person name="Milhes M."/>
            <person name="Lampietro C."/>
            <person name="Lopez Roques C."/>
            <person name="Donnadieu C."/>
            <person name="Braasch I."/>
            <person name="Desvignes T."/>
            <person name="Postlethwait J."/>
            <person name="Bobe J."/>
            <person name="Wedekind C."/>
            <person name="Guiguen Y."/>
        </authorList>
    </citation>
    <scope>NUCLEOTIDE SEQUENCE [LARGE SCALE GENOMIC DNA]</scope>
    <source>
        <strain evidence="1">Cs_M1</strain>
        <tissue evidence="1">Blood</tissue>
    </source>
</reference>
<keyword evidence="2" id="KW-1185">Reference proteome</keyword>
<dbReference type="EMBL" id="JAGTTL010000001">
    <property type="protein sequence ID" value="KAK6328297.1"/>
    <property type="molecule type" value="Genomic_DNA"/>
</dbReference>
<dbReference type="Pfam" id="PF20206">
    <property type="entry name" value="Tra1_ring"/>
    <property type="match status" value="1"/>
</dbReference>
<proteinExistence type="predicted"/>
<dbReference type="Proteomes" id="UP001356427">
    <property type="component" value="Unassembled WGS sequence"/>
</dbReference>
<organism evidence="1 2">
    <name type="scientific">Coregonus suidteri</name>
    <dbReference type="NCBI Taxonomy" id="861788"/>
    <lineage>
        <taxon>Eukaryota</taxon>
        <taxon>Metazoa</taxon>
        <taxon>Chordata</taxon>
        <taxon>Craniata</taxon>
        <taxon>Vertebrata</taxon>
        <taxon>Euteleostomi</taxon>
        <taxon>Actinopterygii</taxon>
        <taxon>Neopterygii</taxon>
        <taxon>Teleostei</taxon>
        <taxon>Protacanthopterygii</taxon>
        <taxon>Salmoniformes</taxon>
        <taxon>Salmonidae</taxon>
        <taxon>Coregoninae</taxon>
        <taxon>Coregonus</taxon>
    </lineage>
</organism>
<dbReference type="AlphaFoldDB" id="A0AAN8RHW3"/>
<evidence type="ECO:0000313" key="2">
    <source>
        <dbReference type="Proteomes" id="UP001356427"/>
    </source>
</evidence>
<name>A0AAN8RHW3_9TELE</name>
<comment type="caution">
    <text evidence="1">The sequence shown here is derived from an EMBL/GenBank/DDBJ whole genome shotgun (WGS) entry which is preliminary data.</text>
</comment>
<protein>
    <recommendedName>
        <fullName evidence="3">Transformation/transcription domain-associated protein</fullName>
    </recommendedName>
</protein>
<dbReference type="InterPro" id="IPR046805">
    <property type="entry name" value="Tra1_ring"/>
</dbReference>
<sequence>MLSLDLVRSRLSVMSMEMRKNFIQVILTSLINKSPDAKILRAIVKIVEEWVKNNSPMAANQMPNLCEKSILLVKMMTYIEKRFPDDLELNAQFLDLVNYVCRDESLSGSDIMSKLEPAFLSELRCAQPLIRAKFCEVFDLSMKRHVYERLLYICCSENWEAMSSHFWIKQCIESLSLSVSQSL</sequence>